<proteinExistence type="predicted"/>
<gene>
    <name evidence="1" type="ORF">JI735_34225</name>
</gene>
<protein>
    <submittedName>
        <fullName evidence="1">Uncharacterized protein</fullName>
    </submittedName>
</protein>
<dbReference type="AlphaFoldDB" id="A0A974PIA7"/>
<evidence type="ECO:0000313" key="2">
    <source>
        <dbReference type="Proteomes" id="UP000595841"/>
    </source>
</evidence>
<dbReference type="RefSeq" id="WP_157771380.1">
    <property type="nucleotide sequence ID" value="NZ_CP068596.1"/>
</dbReference>
<geneLocation type="plasmid" evidence="1 2">
    <name>unnamed1</name>
</geneLocation>
<reference evidence="1 2" key="1">
    <citation type="submission" date="2021-01" db="EMBL/GenBank/DDBJ databases">
        <title>Whole genome sequence of Paenibacillus sonchi LMG 24727 for comparative genomics.</title>
        <authorList>
            <person name="Lee G."/>
            <person name="Kim M.-J."/>
            <person name="Lim K."/>
            <person name="Shin J.-H."/>
        </authorList>
    </citation>
    <scope>NUCLEOTIDE SEQUENCE [LARGE SCALE GENOMIC DNA]</scope>
    <source>
        <strain evidence="1 2">LMG 24727</strain>
        <plasmid evidence="1 2">unnamed1</plasmid>
    </source>
</reference>
<dbReference type="KEGG" id="pson:JI735_34225"/>
<keyword evidence="1" id="KW-0614">Plasmid</keyword>
<sequence>MEYGFHSSIATTHIRIEKIMKDLTELFKKRQDNFEDLKFFAIEGKKEDVKFCSGKGEGYRRCIYDLLISFGLTDTELYKENDERFELLYLKERERDLQS</sequence>
<keyword evidence="2" id="KW-1185">Reference proteome</keyword>
<name>A0A974PIA7_9BACL</name>
<evidence type="ECO:0000313" key="1">
    <source>
        <dbReference type="EMBL" id="QQZ64499.1"/>
    </source>
</evidence>
<accession>A0A974PIA7</accession>
<dbReference type="Proteomes" id="UP000595841">
    <property type="component" value="Plasmid unnamed1"/>
</dbReference>
<dbReference type="EMBL" id="CP068596">
    <property type="protein sequence ID" value="QQZ64499.1"/>
    <property type="molecule type" value="Genomic_DNA"/>
</dbReference>
<organism evidence="1 2">
    <name type="scientific">Paenibacillus sonchi</name>
    <dbReference type="NCBI Taxonomy" id="373687"/>
    <lineage>
        <taxon>Bacteria</taxon>
        <taxon>Bacillati</taxon>
        <taxon>Bacillota</taxon>
        <taxon>Bacilli</taxon>
        <taxon>Bacillales</taxon>
        <taxon>Paenibacillaceae</taxon>
        <taxon>Paenibacillus</taxon>
        <taxon>Paenibacillus sonchi group</taxon>
    </lineage>
</organism>